<dbReference type="EMBL" id="AWTV01000010">
    <property type="protein sequence ID" value="KIH87773.1"/>
    <property type="molecule type" value="Genomic_DNA"/>
</dbReference>
<protein>
    <submittedName>
        <fullName evidence="1">Uncharacterized protein</fullName>
    </submittedName>
</protein>
<dbReference type="AlphaFoldDB" id="A0A0C2F9K9"/>
<comment type="caution">
    <text evidence="1">The sequence shown here is derived from an EMBL/GenBank/DDBJ whole genome shotgun (WGS) entry which is preliminary data.</text>
</comment>
<name>A0A0C2F9K9_9PEZI</name>
<reference evidence="1 2" key="1">
    <citation type="journal article" date="2014" name="BMC Genomics">
        <title>Comparative genomics of the major fungal agents of human and animal Sporotrichosis: Sporothrix schenckii and Sporothrix brasiliensis.</title>
        <authorList>
            <person name="Teixeira M.M."/>
            <person name="de Almeida L.G."/>
            <person name="Kubitschek-Barreira P."/>
            <person name="Alves F.L."/>
            <person name="Kioshima E.S."/>
            <person name="Abadio A.K."/>
            <person name="Fernandes L."/>
            <person name="Derengowski L.S."/>
            <person name="Ferreira K.S."/>
            <person name="Souza R.C."/>
            <person name="Ruiz J.C."/>
            <person name="de Andrade N.C."/>
            <person name="Paes H.C."/>
            <person name="Nicola A.M."/>
            <person name="Albuquerque P."/>
            <person name="Gerber A.L."/>
            <person name="Martins V.P."/>
            <person name="Peconick L.D."/>
            <person name="Neto A.V."/>
            <person name="Chaucanez C.B."/>
            <person name="Silva P.A."/>
            <person name="Cunha O.L."/>
            <person name="de Oliveira F.F."/>
            <person name="dos Santos T.C."/>
            <person name="Barros A.L."/>
            <person name="Soares M.A."/>
            <person name="de Oliveira L.M."/>
            <person name="Marini M.M."/>
            <person name="Villalobos-Duno H."/>
            <person name="Cunha M.M."/>
            <person name="de Hoog S."/>
            <person name="da Silveira J.F."/>
            <person name="Henrissat B."/>
            <person name="Nino-Vega G.A."/>
            <person name="Cisalpino P.S."/>
            <person name="Mora-Montes H.M."/>
            <person name="Almeida S.R."/>
            <person name="Stajich J.E."/>
            <person name="Lopes-Bezerra L.M."/>
            <person name="Vasconcelos A.T."/>
            <person name="Felipe M.S."/>
        </authorList>
    </citation>
    <scope>NUCLEOTIDE SEQUENCE [LARGE SCALE GENOMIC DNA]</scope>
    <source>
        <strain evidence="1 2">5110</strain>
    </source>
</reference>
<keyword evidence="2" id="KW-1185">Reference proteome</keyword>
<dbReference type="GeneID" id="63678571"/>
<sequence length="105" mass="11564">MRSTDICRLQELYAVKPVGGCGNWHPGWYEAGLTANDTVLIVICPNWEVEVDLPAMDEAMSKLGPANCLRQVVDPATNELLVELTTLDYYANVTGSIQRRPRAAS</sequence>
<proteinExistence type="predicted"/>
<evidence type="ECO:0000313" key="1">
    <source>
        <dbReference type="EMBL" id="KIH87773.1"/>
    </source>
</evidence>
<gene>
    <name evidence="1" type="ORF">SPBR_05373</name>
</gene>
<dbReference type="Proteomes" id="UP000031575">
    <property type="component" value="Unassembled WGS sequence"/>
</dbReference>
<evidence type="ECO:0000313" key="2">
    <source>
        <dbReference type="Proteomes" id="UP000031575"/>
    </source>
</evidence>
<accession>A0A0C2F9K9</accession>
<dbReference type="HOGENOM" id="CLU_2238337_0_0_1"/>
<dbReference type="VEuPathDB" id="FungiDB:SPBR_05373"/>
<organism evidence="1 2">
    <name type="scientific">Sporothrix brasiliensis 5110</name>
    <dbReference type="NCBI Taxonomy" id="1398154"/>
    <lineage>
        <taxon>Eukaryota</taxon>
        <taxon>Fungi</taxon>
        <taxon>Dikarya</taxon>
        <taxon>Ascomycota</taxon>
        <taxon>Pezizomycotina</taxon>
        <taxon>Sordariomycetes</taxon>
        <taxon>Sordariomycetidae</taxon>
        <taxon>Ophiostomatales</taxon>
        <taxon>Ophiostomataceae</taxon>
        <taxon>Sporothrix</taxon>
    </lineage>
</organism>
<dbReference type="RefSeq" id="XP_040615783.1">
    <property type="nucleotide sequence ID" value="XM_040763650.1"/>
</dbReference>